<proteinExistence type="predicted"/>
<evidence type="ECO:0000313" key="2">
    <source>
        <dbReference type="Proteomes" id="UP000682843"/>
    </source>
</evidence>
<dbReference type="Proteomes" id="UP000682843">
    <property type="component" value="Chromosome"/>
</dbReference>
<keyword evidence="2" id="KW-1185">Reference proteome</keyword>
<dbReference type="RefSeq" id="WP_211909212.1">
    <property type="nucleotide sequence ID" value="NZ_CP036498.1"/>
</dbReference>
<name>A0ABX8AFP6_9BRAD</name>
<sequence>MVAISNGMNSAIARDAGTSETGIAAKGSKIPAAPSSSAPAASATVIDLSDRAKSIIAKAQADMDATRNLTKTFDEILTERTDALGKKLSDAFSALNVPPEFATHLKVDKVGNVTTEGPWKAKIEKLFADNPELAKELKEVAGLNALKAAQASLDLYTEQKKSTNDEKKQAEAWTSYHVRALNIQTLSGVMTVKDGKLRSAAVDYMDMIADPTGINSGKSRQDVADRLV</sequence>
<reference evidence="1 2" key="1">
    <citation type="submission" date="2019-02" db="EMBL/GenBank/DDBJ databases">
        <title>Emended description of the genus Rhodopseudomonas and description of Rhodopseudomonas albus sp. nov., a non-phototrophic, heavy-metal-tolerant bacterium isolated from garden soil.</title>
        <authorList>
            <person name="Bao Z."/>
            <person name="Cao W.W."/>
            <person name="Sato Y."/>
            <person name="Nishizawa T."/>
            <person name="Zhao J."/>
            <person name="Guo Y."/>
            <person name="Ohta H."/>
        </authorList>
    </citation>
    <scope>NUCLEOTIDE SEQUENCE [LARGE SCALE GENOMIC DNA]</scope>
    <source>
        <strain evidence="1 2">SK50-23</strain>
    </source>
</reference>
<accession>A0ABX8AFP6</accession>
<protein>
    <submittedName>
        <fullName evidence="1">Uncharacterized protein</fullName>
    </submittedName>
</protein>
<evidence type="ECO:0000313" key="1">
    <source>
        <dbReference type="EMBL" id="QUS40625.1"/>
    </source>
</evidence>
<gene>
    <name evidence="1" type="ORF">RPMA_18635</name>
</gene>
<organism evidence="1 2">
    <name type="scientific">Tardiphaga alba</name>
    <dbReference type="NCBI Taxonomy" id="340268"/>
    <lineage>
        <taxon>Bacteria</taxon>
        <taxon>Pseudomonadati</taxon>
        <taxon>Pseudomonadota</taxon>
        <taxon>Alphaproteobacteria</taxon>
        <taxon>Hyphomicrobiales</taxon>
        <taxon>Nitrobacteraceae</taxon>
        <taxon>Tardiphaga</taxon>
    </lineage>
</organism>
<dbReference type="EMBL" id="CP036498">
    <property type="protein sequence ID" value="QUS40625.1"/>
    <property type="molecule type" value="Genomic_DNA"/>
</dbReference>